<organism evidence="3 4">
    <name type="scientific">Sphingomonas corticis</name>
    <dbReference type="NCBI Taxonomy" id="2722791"/>
    <lineage>
        <taxon>Bacteria</taxon>
        <taxon>Pseudomonadati</taxon>
        <taxon>Pseudomonadota</taxon>
        <taxon>Alphaproteobacteria</taxon>
        <taxon>Sphingomonadales</taxon>
        <taxon>Sphingomonadaceae</taxon>
        <taxon>Sphingomonas</taxon>
    </lineage>
</organism>
<dbReference type="Proteomes" id="UP000732399">
    <property type="component" value="Unassembled WGS sequence"/>
</dbReference>
<comment type="caution">
    <text evidence="3">The sequence shown here is derived from an EMBL/GenBank/DDBJ whole genome shotgun (WGS) entry which is preliminary data.</text>
</comment>
<evidence type="ECO:0000256" key="1">
    <source>
        <dbReference type="ARBA" id="ARBA00006865"/>
    </source>
</evidence>
<dbReference type="Pfam" id="PF00722">
    <property type="entry name" value="Glyco_hydro_16"/>
    <property type="match status" value="1"/>
</dbReference>
<dbReference type="Gene3D" id="2.60.120.200">
    <property type="match status" value="1"/>
</dbReference>
<dbReference type="InterPro" id="IPR013320">
    <property type="entry name" value="ConA-like_dom_sf"/>
</dbReference>
<dbReference type="PANTHER" id="PTHR10963:SF55">
    <property type="entry name" value="GLYCOSIDE HYDROLASE FAMILY 16 PROTEIN"/>
    <property type="match status" value="1"/>
</dbReference>
<protein>
    <submittedName>
        <fullName evidence="3">Glycoside hydrolase family 16 protein</fullName>
    </submittedName>
</protein>
<accession>A0ABX1CML0</accession>
<name>A0ABX1CML0_9SPHN</name>
<evidence type="ECO:0000313" key="4">
    <source>
        <dbReference type="Proteomes" id="UP000732399"/>
    </source>
</evidence>
<feature type="domain" description="GH16" evidence="2">
    <location>
        <begin position="16"/>
        <end position="269"/>
    </location>
</feature>
<dbReference type="GO" id="GO:0016787">
    <property type="term" value="F:hydrolase activity"/>
    <property type="evidence" value="ECO:0007669"/>
    <property type="project" value="UniProtKB-KW"/>
</dbReference>
<sequence length="269" mass="30115">MIPLLLALQAATLGATNYAHDAPMKAPATKPAFADEFDGARVDTRRWRFDTERNREGWHNAEKQYYSADRAENARVEKGALVIEARRERLADAADYGGQDYSSARLVSRAPLGYGFYEVRAKLPCGRGIWPAIWMLPSSGKWPDAGEIDIMEMVGWDAGTVHGTLHTGAYNHAKGTQRGAQVKLPDACTAWHRYQLDWRPDAILIGVDDRAFFRVANDRPGGAQAWPFTRPYQLILNVAVGGNWGGQKGVDDAAFPQRMEVDYVRHWKR</sequence>
<dbReference type="InterPro" id="IPR000757">
    <property type="entry name" value="Beta-glucanase-like"/>
</dbReference>
<evidence type="ECO:0000313" key="3">
    <source>
        <dbReference type="EMBL" id="NJR79230.1"/>
    </source>
</evidence>
<comment type="similarity">
    <text evidence="1">Belongs to the glycosyl hydrolase 16 family.</text>
</comment>
<dbReference type="PANTHER" id="PTHR10963">
    <property type="entry name" value="GLYCOSYL HYDROLASE-RELATED"/>
    <property type="match status" value="1"/>
</dbReference>
<dbReference type="InterPro" id="IPR050546">
    <property type="entry name" value="Glycosyl_Hydrlase_16"/>
</dbReference>
<keyword evidence="4" id="KW-1185">Reference proteome</keyword>
<gene>
    <name evidence="3" type="ORF">HBH26_11605</name>
</gene>
<reference evidence="3 4" key="1">
    <citation type="submission" date="2020-03" db="EMBL/GenBank/DDBJ databases">
        <authorList>
            <person name="Wang L."/>
            <person name="He N."/>
            <person name="Li Y."/>
            <person name="Fang Y."/>
            <person name="Zhang F."/>
        </authorList>
    </citation>
    <scope>NUCLEOTIDE SEQUENCE [LARGE SCALE GENOMIC DNA]</scope>
    <source>
        <strain evidence="3 4">36D10-4-7</strain>
    </source>
</reference>
<dbReference type="RefSeq" id="WP_168134778.1">
    <property type="nucleotide sequence ID" value="NZ_JAAVJH010000006.1"/>
</dbReference>
<dbReference type="PROSITE" id="PS51762">
    <property type="entry name" value="GH16_2"/>
    <property type="match status" value="1"/>
</dbReference>
<dbReference type="EMBL" id="JAAVJH010000006">
    <property type="protein sequence ID" value="NJR79230.1"/>
    <property type="molecule type" value="Genomic_DNA"/>
</dbReference>
<dbReference type="SUPFAM" id="SSF49899">
    <property type="entry name" value="Concanavalin A-like lectins/glucanases"/>
    <property type="match status" value="1"/>
</dbReference>
<keyword evidence="3" id="KW-0378">Hydrolase</keyword>
<proteinExistence type="inferred from homology"/>
<evidence type="ECO:0000259" key="2">
    <source>
        <dbReference type="PROSITE" id="PS51762"/>
    </source>
</evidence>
<dbReference type="CDD" id="cd08023">
    <property type="entry name" value="GH16_laminarinase_like"/>
    <property type="match status" value="1"/>
</dbReference>